<keyword evidence="4" id="KW-1185">Reference proteome</keyword>
<feature type="coiled-coil region" evidence="1">
    <location>
        <begin position="106"/>
        <end position="148"/>
    </location>
</feature>
<comment type="caution">
    <text evidence="3">The sequence shown here is derived from an EMBL/GenBank/DDBJ whole genome shotgun (WGS) entry which is preliminary data.</text>
</comment>
<gene>
    <name evidence="3" type="ORF">PHLCEN_2v10840</name>
</gene>
<reference evidence="3 4" key="1">
    <citation type="submission" date="2018-02" db="EMBL/GenBank/DDBJ databases">
        <title>Genome sequence of the basidiomycete white-rot fungus Phlebia centrifuga.</title>
        <authorList>
            <person name="Granchi Z."/>
            <person name="Peng M."/>
            <person name="de Vries R.P."/>
            <person name="Hilden K."/>
            <person name="Makela M.R."/>
            <person name="Grigoriev I."/>
            <person name="Riley R."/>
        </authorList>
    </citation>
    <scope>NUCLEOTIDE SEQUENCE [LARGE SCALE GENOMIC DNA]</scope>
    <source>
        <strain evidence="3 4">FBCC195</strain>
    </source>
</reference>
<protein>
    <submittedName>
        <fullName evidence="3">Uncharacterized protein</fullName>
    </submittedName>
</protein>
<accession>A0A2R6NMP7</accession>
<proteinExistence type="predicted"/>
<dbReference type="OrthoDB" id="3253416at2759"/>
<feature type="region of interest" description="Disordered" evidence="2">
    <location>
        <begin position="1"/>
        <end position="28"/>
    </location>
</feature>
<evidence type="ECO:0000313" key="4">
    <source>
        <dbReference type="Proteomes" id="UP000186601"/>
    </source>
</evidence>
<feature type="region of interest" description="Disordered" evidence="2">
    <location>
        <begin position="348"/>
        <end position="411"/>
    </location>
</feature>
<dbReference type="Proteomes" id="UP000186601">
    <property type="component" value="Unassembled WGS sequence"/>
</dbReference>
<dbReference type="AlphaFoldDB" id="A0A2R6NMP7"/>
<name>A0A2R6NMP7_9APHY</name>
<keyword evidence="1" id="KW-0175">Coiled coil</keyword>
<evidence type="ECO:0000256" key="2">
    <source>
        <dbReference type="SAM" id="MobiDB-lite"/>
    </source>
</evidence>
<evidence type="ECO:0000256" key="1">
    <source>
        <dbReference type="SAM" id="Coils"/>
    </source>
</evidence>
<dbReference type="EMBL" id="MLYV02001085">
    <property type="protein sequence ID" value="PSR73312.1"/>
    <property type="molecule type" value="Genomic_DNA"/>
</dbReference>
<feature type="compositionally biased region" description="Basic residues" evidence="2">
    <location>
        <begin position="358"/>
        <end position="369"/>
    </location>
</feature>
<evidence type="ECO:0000313" key="3">
    <source>
        <dbReference type="EMBL" id="PSR73312.1"/>
    </source>
</evidence>
<sequence length="411" mass="46618">MARANIRNENAGPPARRAALSDNKKAERRERFKDLKNDLATTRNIFAAGAREIAKKYGRTERWTKRQVLMSTVTQRRKPNAWNAFIRTKLKNHNEGRATGHRIQLHEYLRDHAEELRDEYDKLTSAEKRAYREELLALREERSTMKARDNPKAVQIEVRSTFGNLKQDFASACARTGCEGFFIAVRGSIEDHHEPQAIYTGGAGKFVRDILKMEPGILTLKFESNVVSSAGTESQVPGAPAKFNKTQAVSNVRGHIQEKLNEILKRSDVRVIRKGKEKEIKMNYDNYEGKIVERYGVELVGFPCTLTNPANLGRTDLEKAIAAFDTGTCYWRKLSKCELEVRIKSNQGRQAAGEQVYKARKVAPRKQRGNPKSAEIIINDNDDDEQEDEVPEVTQPNEVTETRTTDNSTGP</sequence>
<feature type="compositionally biased region" description="Acidic residues" evidence="2">
    <location>
        <begin position="380"/>
        <end position="391"/>
    </location>
</feature>
<organism evidence="3 4">
    <name type="scientific">Hermanssonia centrifuga</name>
    <dbReference type="NCBI Taxonomy" id="98765"/>
    <lineage>
        <taxon>Eukaryota</taxon>
        <taxon>Fungi</taxon>
        <taxon>Dikarya</taxon>
        <taxon>Basidiomycota</taxon>
        <taxon>Agaricomycotina</taxon>
        <taxon>Agaricomycetes</taxon>
        <taxon>Polyporales</taxon>
        <taxon>Meruliaceae</taxon>
        <taxon>Hermanssonia</taxon>
    </lineage>
</organism>